<protein>
    <submittedName>
        <fullName evidence="2">Uncharacterized protein</fullName>
    </submittedName>
</protein>
<dbReference type="InParanoid" id="A0A0V1B5K1"/>
<evidence type="ECO:0000313" key="2">
    <source>
        <dbReference type="EMBL" id="KRY32173.1"/>
    </source>
</evidence>
<keyword evidence="3" id="KW-1185">Reference proteome</keyword>
<accession>A0A0V1B5K1</accession>
<dbReference type="EMBL" id="JYDH01000103">
    <property type="protein sequence ID" value="KRY32173.1"/>
    <property type="molecule type" value="Genomic_DNA"/>
</dbReference>
<gene>
    <name evidence="2" type="ORF">T01_10033</name>
</gene>
<sequence>MLATAKKSNLGFGFNVCLLGRGVQQPALVEPTFSKTATAKLFSVGDASAEGCLHSVGSSSQSSQSDKFSYSSDSSSAGFRGTVPVELESPLREISPIAATSHHGRILRPRTALPC</sequence>
<feature type="compositionally biased region" description="Low complexity" evidence="1">
    <location>
        <begin position="55"/>
        <end position="76"/>
    </location>
</feature>
<feature type="region of interest" description="Disordered" evidence="1">
    <location>
        <begin position="55"/>
        <end position="81"/>
    </location>
</feature>
<proteinExistence type="predicted"/>
<evidence type="ECO:0000313" key="3">
    <source>
        <dbReference type="Proteomes" id="UP000054776"/>
    </source>
</evidence>
<organism evidence="2 3">
    <name type="scientific">Trichinella spiralis</name>
    <name type="common">Trichina worm</name>
    <dbReference type="NCBI Taxonomy" id="6334"/>
    <lineage>
        <taxon>Eukaryota</taxon>
        <taxon>Metazoa</taxon>
        <taxon>Ecdysozoa</taxon>
        <taxon>Nematoda</taxon>
        <taxon>Enoplea</taxon>
        <taxon>Dorylaimia</taxon>
        <taxon>Trichinellida</taxon>
        <taxon>Trichinellidae</taxon>
        <taxon>Trichinella</taxon>
    </lineage>
</organism>
<reference evidence="2 3" key="1">
    <citation type="submission" date="2015-01" db="EMBL/GenBank/DDBJ databases">
        <title>Evolution of Trichinella species and genotypes.</title>
        <authorList>
            <person name="Korhonen P.K."/>
            <person name="Edoardo P."/>
            <person name="Giuseppe L.R."/>
            <person name="Gasser R.B."/>
        </authorList>
    </citation>
    <scope>NUCLEOTIDE SEQUENCE [LARGE SCALE GENOMIC DNA]</scope>
    <source>
        <strain evidence="2">ISS3</strain>
    </source>
</reference>
<name>A0A0V1B5K1_TRISP</name>
<comment type="caution">
    <text evidence="2">The sequence shown here is derived from an EMBL/GenBank/DDBJ whole genome shotgun (WGS) entry which is preliminary data.</text>
</comment>
<dbReference type="OrthoDB" id="5983572at2759"/>
<dbReference type="AlphaFoldDB" id="A0A0V1B5K1"/>
<dbReference type="STRING" id="6334.A0A0V1B5K1"/>
<dbReference type="Proteomes" id="UP000054776">
    <property type="component" value="Unassembled WGS sequence"/>
</dbReference>
<evidence type="ECO:0000256" key="1">
    <source>
        <dbReference type="SAM" id="MobiDB-lite"/>
    </source>
</evidence>